<dbReference type="VEuPathDB" id="TriTrypDB:TcCLB.507555.80"/>
<feature type="domain" description="Retrotransposon hot spot protein,C-terminal" evidence="2">
    <location>
        <begin position="122"/>
        <end position="428"/>
    </location>
</feature>
<dbReference type="VEuPathDB" id="TriTrypDB:TcCLB.506443.150"/>
<dbReference type="NCBIfam" id="TIGR01631">
    <property type="entry name" value="Trypano_RHS"/>
    <property type="match status" value="1"/>
</dbReference>
<dbReference type="VEuPathDB" id="TriTrypDB:C3747_411g14"/>
<dbReference type="VEuPathDB" id="TriTrypDB:TcG_10559"/>
<dbReference type="VEuPathDB" id="TriTrypDB:TcCL_NonESM03798"/>
<dbReference type="VEuPathDB" id="TriTrypDB:TcBrA4_0157160"/>
<dbReference type="VEuPathDB" id="TriTrypDB:TcCLB.509787.10"/>
<dbReference type="InterPro" id="IPR046836">
    <property type="entry name" value="RHS_C"/>
</dbReference>
<organism evidence="4 5">
    <name type="scientific">Trypanosoma cruzi</name>
    <dbReference type="NCBI Taxonomy" id="5693"/>
    <lineage>
        <taxon>Eukaryota</taxon>
        <taxon>Discoba</taxon>
        <taxon>Euglenozoa</taxon>
        <taxon>Kinetoplastea</taxon>
        <taxon>Metakinetoplastina</taxon>
        <taxon>Trypanosomatida</taxon>
        <taxon>Trypanosomatidae</taxon>
        <taxon>Trypanosoma</taxon>
        <taxon>Schizotrypanum</taxon>
    </lineage>
</organism>
<dbReference type="PANTHER" id="PTHR33129:SF3">
    <property type="entry name" value="HOT SPOT (RHS) PROTEIN, PUTATIVE-RELATED"/>
    <property type="match status" value="1"/>
</dbReference>
<dbReference type="VEuPathDB" id="TriTrypDB:Tc_MARK_4059"/>
<protein>
    <submittedName>
        <fullName evidence="4">Putative retrotransposon hot spot (RHS) protein</fullName>
    </submittedName>
</protein>
<reference evidence="4 5" key="1">
    <citation type="journal article" date="2018" name="Microb. Genom.">
        <title>Expanding an expanded genome: long-read sequencing of Trypanosoma cruzi.</title>
        <authorList>
            <person name="Berna L."/>
            <person name="Rodriguez M."/>
            <person name="Chiribao M.L."/>
            <person name="Parodi-Talice A."/>
            <person name="Pita S."/>
            <person name="Rijo G."/>
            <person name="Alvarez-Valin F."/>
            <person name="Robello C."/>
        </authorList>
    </citation>
    <scope>NUCLEOTIDE SEQUENCE [LARGE SCALE GENOMIC DNA]</scope>
    <source>
        <strain evidence="4 5">Dm28c</strain>
    </source>
</reference>
<dbReference type="InterPro" id="IPR006518">
    <property type="entry name" value="Trypano_RHS"/>
</dbReference>
<accession>A0A2V2UR54</accession>
<feature type="region of interest" description="Disordered" evidence="1">
    <location>
        <begin position="432"/>
        <end position="456"/>
    </location>
</feature>
<dbReference type="Pfam" id="PF20445">
    <property type="entry name" value="RHS_N"/>
    <property type="match status" value="1"/>
</dbReference>
<dbReference type="Pfam" id="PF07999">
    <property type="entry name" value="RHSP"/>
    <property type="match status" value="1"/>
</dbReference>
<dbReference type="EMBL" id="PRFA01000117">
    <property type="protein sequence ID" value="PWU86534.1"/>
    <property type="molecule type" value="Genomic_DNA"/>
</dbReference>
<comment type="caution">
    <text evidence="4">The sequence shown here is derived from an EMBL/GenBank/DDBJ whole genome shotgun (WGS) entry which is preliminary data.</text>
</comment>
<dbReference type="VEuPathDB" id="TriTrypDB:BCY84_19876"/>
<sequence length="589" mass="67516">MKMEGFYESVYNARWHHVVEVSDSEGTVMEVKEGKPEQSWTYKKVGYTLEKDDGVEQSGAERPRLMVLASDKGWPYSWAGNKLIHDCYVNCEVERVWQIVKSDLTEWFSIHPGAYFEPKRRVLIGTSGIGKSMGAVSYLLYQLLQYDAEKLPVVVYVIADEAFLFDKASKTVTQYHTDEMSRSVISSLWQRGVKGYVIYDVLEEGLNPSVFFVPSEWGMLVVTSPNENNFEEWRNHKGAVPLIINCPDRIDVKAMCFWKEHNGQVEEEEEEQLEKQAREQAKYWETVEERMDKVGPIPRCIFNELEYGIQLTAIDTAVKDINASNSTDYIGVGRSKIWIDEYVSQTIVKFVRVRAVSGIEVGCNAPVSRSAMATITYHLTHMTPPVDVFNLLLHNFGCFLWVVFEYAGTAAFMNPHAVDIIQRKLTELQPEGRSRSRFSVLGNNPRGHPTRSKTLKKLSDNPARMNLEYGVLYLPAVGNFPLVDALFFMQSPRKTLFGLQTTTANARHIQTSTVRLFKERMADYFNGWEELSRDLSWEIIYVQHADSTPISDWQKCNDSANLTEAENREIAAFWEEKVHQYQVSITAEM</sequence>
<dbReference type="Proteomes" id="UP000246121">
    <property type="component" value="Unassembled WGS sequence"/>
</dbReference>
<evidence type="ECO:0000259" key="3">
    <source>
        <dbReference type="Pfam" id="PF20445"/>
    </source>
</evidence>
<dbReference type="VEuPathDB" id="TriTrypDB:Tc_MARK_7466"/>
<evidence type="ECO:0000259" key="2">
    <source>
        <dbReference type="Pfam" id="PF07999"/>
    </source>
</evidence>
<dbReference type="VEuPathDB" id="TriTrypDB:TCSYLVIO_007815"/>
<dbReference type="PANTHER" id="PTHR33129">
    <property type="entry name" value="PROTEIN KINASE DOMAIN-CONTAINING PROTEIN-RELATED"/>
    <property type="match status" value="1"/>
</dbReference>
<dbReference type="VEuPathDB" id="TriTrypDB:C4B63_117g73"/>
<proteinExistence type="predicted"/>
<dbReference type="AlphaFoldDB" id="A0A2V2UR54"/>
<evidence type="ECO:0000256" key="1">
    <source>
        <dbReference type="SAM" id="MobiDB-lite"/>
    </source>
</evidence>
<gene>
    <name evidence="4" type="ORF">C4B63_117g73</name>
</gene>
<dbReference type="InterPro" id="IPR046835">
    <property type="entry name" value="RHS_N"/>
</dbReference>
<name>A0A2V2UR54_TRYCR</name>
<dbReference type="InterPro" id="IPR052980">
    <property type="entry name" value="Crinkler_effector"/>
</dbReference>
<dbReference type="VEuPathDB" id="TriTrypDB:TCDM_13464"/>
<evidence type="ECO:0000313" key="5">
    <source>
        <dbReference type="Proteomes" id="UP000246121"/>
    </source>
</evidence>
<feature type="domain" description="Retrotransposon hot spot protein N-terminal" evidence="3">
    <location>
        <begin position="7"/>
        <end position="112"/>
    </location>
</feature>
<evidence type="ECO:0000313" key="4">
    <source>
        <dbReference type="EMBL" id="PWU86534.1"/>
    </source>
</evidence>